<keyword evidence="1" id="KW-1133">Transmembrane helix</keyword>
<keyword evidence="1" id="KW-0472">Membrane</keyword>
<sequence>MLRIVIRHLSTKPPNSDIAKKTAPASSTLLTSIYKHTNKSFPKLLPRLVRFTWSDLVIYSEVFFIGLMVYIHFIDP</sequence>
<evidence type="ECO:0008006" key="4">
    <source>
        <dbReference type="Google" id="ProtNLM"/>
    </source>
</evidence>
<keyword evidence="3" id="KW-1185">Reference proteome</keyword>
<protein>
    <recommendedName>
        <fullName evidence="4">Succinate dehydrogenase subunit 4</fullName>
    </recommendedName>
</protein>
<name>A0AAU9IAB0_9CILI</name>
<comment type="caution">
    <text evidence="2">The sequence shown here is derived from an EMBL/GenBank/DDBJ whole genome shotgun (WGS) entry which is preliminary data.</text>
</comment>
<accession>A0AAU9IAB0</accession>
<keyword evidence="1" id="KW-0812">Transmembrane</keyword>
<organism evidence="2 3">
    <name type="scientific">Blepharisma stoltei</name>
    <dbReference type="NCBI Taxonomy" id="1481888"/>
    <lineage>
        <taxon>Eukaryota</taxon>
        <taxon>Sar</taxon>
        <taxon>Alveolata</taxon>
        <taxon>Ciliophora</taxon>
        <taxon>Postciliodesmatophora</taxon>
        <taxon>Heterotrichea</taxon>
        <taxon>Heterotrichida</taxon>
        <taxon>Blepharismidae</taxon>
        <taxon>Blepharisma</taxon>
    </lineage>
</organism>
<dbReference type="Proteomes" id="UP001162131">
    <property type="component" value="Unassembled WGS sequence"/>
</dbReference>
<evidence type="ECO:0000256" key="1">
    <source>
        <dbReference type="SAM" id="Phobius"/>
    </source>
</evidence>
<evidence type="ECO:0000313" key="3">
    <source>
        <dbReference type="Proteomes" id="UP001162131"/>
    </source>
</evidence>
<proteinExistence type="predicted"/>
<dbReference type="EMBL" id="CAJZBQ010000002">
    <property type="protein sequence ID" value="CAG9310267.1"/>
    <property type="molecule type" value="Genomic_DNA"/>
</dbReference>
<evidence type="ECO:0000313" key="2">
    <source>
        <dbReference type="EMBL" id="CAG9310267.1"/>
    </source>
</evidence>
<dbReference type="AlphaFoldDB" id="A0AAU9IAB0"/>
<gene>
    <name evidence="2" type="ORF">BSTOLATCC_MIC1121</name>
</gene>
<reference evidence="2" key="1">
    <citation type="submission" date="2021-09" db="EMBL/GenBank/DDBJ databases">
        <authorList>
            <consortium name="AG Swart"/>
            <person name="Singh M."/>
            <person name="Singh A."/>
            <person name="Seah K."/>
            <person name="Emmerich C."/>
        </authorList>
    </citation>
    <scope>NUCLEOTIDE SEQUENCE</scope>
    <source>
        <strain evidence="2">ATCC30299</strain>
    </source>
</reference>
<feature type="transmembrane region" description="Helical" evidence="1">
    <location>
        <begin position="56"/>
        <end position="74"/>
    </location>
</feature>